<name>A0A1Y2MYL9_PSEAH</name>
<evidence type="ECO:0000313" key="3">
    <source>
        <dbReference type="Proteomes" id="UP000194360"/>
    </source>
</evidence>
<feature type="domain" description="HTH cro/C1-type" evidence="1">
    <location>
        <begin position="24"/>
        <end position="78"/>
    </location>
</feature>
<evidence type="ECO:0000313" key="2">
    <source>
        <dbReference type="EMBL" id="OSY40151.1"/>
    </source>
</evidence>
<dbReference type="Pfam" id="PF17765">
    <property type="entry name" value="MLTR_LBD"/>
    <property type="match status" value="1"/>
</dbReference>
<gene>
    <name evidence="2" type="ORF">BG845_02974</name>
</gene>
<dbReference type="PROSITE" id="PS50943">
    <property type="entry name" value="HTH_CROC1"/>
    <property type="match status" value="1"/>
</dbReference>
<dbReference type="CDD" id="cd00093">
    <property type="entry name" value="HTH_XRE"/>
    <property type="match status" value="1"/>
</dbReference>
<keyword evidence="3" id="KW-1185">Reference proteome</keyword>
<dbReference type="InterPro" id="IPR001387">
    <property type="entry name" value="Cro/C1-type_HTH"/>
</dbReference>
<evidence type="ECO:0000259" key="1">
    <source>
        <dbReference type="PROSITE" id="PS50943"/>
    </source>
</evidence>
<accession>A0A1Y2MYL9</accession>
<dbReference type="EMBL" id="MIGB01000014">
    <property type="protein sequence ID" value="OSY40151.1"/>
    <property type="molecule type" value="Genomic_DNA"/>
</dbReference>
<dbReference type="SUPFAM" id="SSF47413">
    <property type="entry name" value="lambda repressor-like DNA-binding domains"/>
    <property type="match status" value="1"/>
</dbReference>
<comment type="caution">
    <text evidence="2">The sequence shown here is derived from an EMBL/GenBank/DDBJ whole genome shotgun (WGS) entry which is preliminary data.</text>
</comment>
<dbReference type="PANTHER" id="PTHR35010">
    <property type="entry name" value="BLL4672 PROTEIN-RELATED"/>
    <property type="match status" value="1"/>
</dbReference>
<dbReference type="Gene3D" id="3.30.450.180">
    <property type="match status" value="1"/>
</dbReference>
<dbReference type="Proteomes" id="UP000194360">
    <property type="component" value="Unassembled WGS sequence"/>
</dbReference>
<dbReference type="Gene3D" id="1.10.260.40">
    <property type="entry name" value="lambda repressor-like DNA-binding domains"/>
    <property type="match status" value="1"/>
</dbReference>
<proteinExistence type="predicted"/>
<dbReference type="PANTHER" id="PTHR35010:SF4">
    <property type="entry name" value="BLL5781 PROTEIN"/>
    <property type="match status" value="1"/>
</dbReference>
<dbReference type="STRING" id="2074.BG845_02974"/>
<dbReference type="InterPro" id="IPR010982">
    <property type="entry name" value="Lambda_DNA-bd_dom_sf"/>
</dbReference>
<dbReference type="InterPro" id="IPR041413">
    <property type="entry name" value="MLTR_LBD"/>
</dbReference>
<dbReference type="GO" id="GO:0003677">
    <property type="term" value="F:DNA binding"/>
    <property type="evidence" value="ECO:0007669"/>
    <property type="project" value="InterPro"/>
</dbReference>
<organism evidence="2 3">
    <name type="scientific">Pseudonocardia autotrophica</name>
    <name type="common">Amycolata autotrophica</name>
    <name type="synonym">Nocardia autotrophica</name>
    <dbReference type="NCBI Taxonomy" id="2074"/>
    <lineage>
        <taxon>Bacteria</taxon>
        <taxon>Bacillati</taxon>
        <taxon>Actinomycetota</taxon>
        <taxon>Actinomycetes</taxon>
        <taxon>Pseudonocardiales</taxon>
        <taxon>Pseudonocardiaceae</taxon>
        <taxon>Pseudonocardia</taxon>
    </lineage>
</organism>
<dbReference type="SMART" id="SM00530">
    <property type="entry name" value="HTH_XRE"/>
    <property type="match status" value="1"/>
</dbReference>
<reference evidence="2 3" key="1">
    <citation type="submission" date="2016-09" db="EMBL/GenBank/DDBJ databases">
        <title>Pseudonocardia autotrophica DSM535, a candidate organism with high potential of specific P450 cytochromes.</title>
        <authorList>
            <person name="Grumaz C."/>
            <person name="Vainshtein Y."/>
            <person name="Kirstahler P."/>
            <person name="Sohn K."/>
        </authorList>
    </citation>
    <scope>NUCLEOTIDE SEQUENCE [LARGE SCALE GENOMIC DNA]</scope>
    <source>
        <strain evidence="2 3">DSM 535</strain>
    </source>
</reference>
<dbReference type="AlphaFoldDB" id="A0A1Y2MYL9"/>
<sequence length="276" mass="29638">MASVMPVTSANVRPSRNAGPGEMLRFWRARRRRSQMDVALAAGVSTRHLSFVETGRSGASRELLGALAEQLEIPLRERNALLLAAGFAPAYAERPLDDPDLAPVRAALEQLVAAHEPYPALVVDRWGDVQLAGRSVTSLLGGLDPVVLGPPVNVYRACLHPGGLAPRIRNLAQWREHLLHRLERQIRVTADPRLGALLAECRDYPAPPETALPSAGSDVVLPMLLDTPAGTLAFHSTLTTFGAPHDVTLAELALETFLPADEATRAALQAMSGELS</sequence>
<protein>
    <submittedName>
        <fullName evidence="2">Anaerobic benzoate catabolism transcriptional regulator</fullName>
    </submittedName>
</protein>
<dbReference type="Pfam" id="PF01381">
    <property type="entry name" value="HTH_3"/>
    <property type="match status" value="1"/>
</dbReference>